<proteinExistence type="predicted"/>
<reference evidence="4" key="1">
    <citation type="journal article" date="2011" name="J. Bacteriol.">
        <title>Genome sequences of eight morphologically diverse alphaproteobacteria.</title>
        <authorList>
            <consortium name="US DOE Joint Genome Institute"/>
            <person name="Brown P.J."/>
            <person name="Kysela D.T."/>
            <person name="Buechlein A."/>
            <person name="Hemmerich C."/>
            <person name="Brun Y.V."/>
        </authorList>
    </citation>
    <scope>NUCLEOTIDE SEQUENCE [LARGE SCALE GENOMIC DNA]</scope>
    <source>
        <strain evidence="4">ATCC 51888 / DSM 1869 / NCIB 11706 / TK 0415</strain>
    </source>
</reference>
<sequence>MFWGKGRHSAVQHSFADDDRHVLRAGVLAALVCLCPLFSPSVDAKTPGAKYCFSGWCHRVGTLKQTESLVGWRGYLQASFYDDCSRDRLNPCGLTSSGSVFRPDLPDNAASPLFPDGTVILAYNPRTGRASVLRITNAGPYSGQRKLDVSRAAADSLGFRKEGVAHLVVSVLKAPTAQEATYARRRVYPSVPGFLGSFGNFDEAYAAGLKKLDLDEPLAADAETFASAEPTSENTSDEDLVPKPRPAVSPYLARELVMLKLLPRPARRARPADIAGDAELEPQAEDAPATSPSAIDFGFGLRKFIGASQIAVSSSK</sequence>
<dbReference type="Pfam" id="PF03330">
    <property type="entry name" value="DPBB_1"/>
    <property type="match status" value="1"/>
</dbReference>
<keyword evidence="3" id="KW-0449">Lipoprotein</keyword>
<dbReference type="Gene3D" id="2.40.40.10">
    <property type="entry name" value="RlpA-like domain"/>
    <property type="match status" value="1"/>
</dbReference>
<dbReference type="InterPro" id="IPR036908">
    <property type="entry name" value="RlpA-like_sf"/>
</dbReference>
<keyword evidence="4" id="KW-1185">Reference proteome</keyword>
<name>D8JUA8_HYPDA</name>
<dbReference type="STRING" id="582899.Hden_0881"/>
<gene>
    <name evidence="3" type="ordered locus">Hden_0881</name>
</gene>
<dbReference type="eggNOG" id="COG0797">
    <property type="taxonomic scope" value="Bacteria"/>
</dbReference>
<dbReference type="InterPro" id="IPR009009">
    <property type="entry name" value="RlpA-like_DPBB"/>
</dbReference>
<dbReference type="AlphaFoldDB" id="D8JUA8"/>
<dbReference type="KEGG" id="hdn:Hden_0881"/>
<dbReference type="CDD" id="cd22268">
    <property type="entry name" value="DPBB_RlpA-like"/>
    <property type="match status" value="1"/>
</dbReference>
<dbReference type="PANTHER" id="PTHR34183">
    <property type="entry name" value="ENDOLYTIC PEPTIDOGLYCAN TRANSGLYCOSYLASE RLPA"/>
    <property type="match status" value="1"/>
</dbReference>
<feature type="domain" description="RlpA-like protein double-psi beta-barrel" evidence="2">
    <location>
        <begin position="77"/>
        <end position="166"/>
    </location>
</feature>
<evidence type="ECO:0000313" key="4">
    <source>
        <dbReference type="Proteomes" id="UP000002033"/>
    </source>
</evidence>
<evidence type="ECO:0000256" key="1">
    <source>
        <dbReference type="SAM" id="MobiDB-lite"/>
    </source>
</evidence>
<dbReference type="RefSeq" id="WP_013214913.1">
    <property type="nucleotide sequence ID" value="NC_014313.1"/>
</dbReference>
<dbReference type="OrthoDB" id="7929332at2"/>
<evidence type="ECO:0000259" key="2">
    <source>
        <dbReference type="Pfam" id="PF03330"/>
    </source>
</evidence>
<dbReference type="EMBL" id="CP002083">
    <property type="protein sequence ID" value="ADJ22698.1"/>
    <property type="molecule type" value="Genomic_DNA"/>
</dbReference>
<dbReference type="PANTHER" id="PTHR34183:SF8">
    <property type="entry name" value="ENDOLYTIC PEPTIDOGLYCAN TRANSGLYCOSYLASE RLPA-RELATED"/>
    <property type="match status" value="1"/>
</dbReference>
<evidence type="ECO:0000313" key="3">
    <source>
        <dbReference type="EMBL" id="ADJ22698.1"/>
    </source>
</evidence>
<protein>
    <submittedName>
        <fullName evidence="3">Rare lipoprotein A</fullName>
    </submittedName>
</protein>
<dbReference type="Proteomes" id="UP000002033">
    <property type="component" value="Chromosome"/>
</dbReference>
<dbReference type="HOGENOM" id="CLU_887890_0_0_5"/>
<organism evidence="3 4">
    <name type="scientific">Hyphomicrobium denitrificans (strain ATCC 51888 / DSM 1869 / NCIMB 11706 / TK 0415)</name>
    <dbReference type="NCBI Taxonomy" id="582899"/>
    <lineage>
        <taxon>Bacteria</taxon>
        <taxon>Pseudomonadati</taxon>
        <taxon>Pseudomonadota</taxon>
        <taxon>Alphaproteobacteria</taxon>
        <taxon>Hyphomicrobiales</taxon>
        <taxon>Hyphomicrobiaceae</taxon>
        <taxon>Hyphomicrobium</taxon>
    </lineage>
</organism>
<accession>D8JUA8</accession>
<feature type="region of interest" description="Disordered" evidence="1">
    <location>
        <begin position="225"/>
        <end position="245"/>
    </location>
</feature>